<evidence type="ECO:0000256" key="1">
    <source>
        <dbReference type="ARBA" id="ARBA00022574"/>
    </source>
</evidence>
<reference evidence="8 9" key="1">
    <citation type="submission" date="2018-11" db="EMBL/GenBank/DDBJ databases">
        <title>Whole genome sequencing of an environmental sample.</title>
        <authorList>
            <person name="Sarangi A.N."/>
            <person name="Singh D."/>
            <person name="Tripathy S."/>
        </authorList>
    </citation>
    <scope>NUCLEOTIDE SEQUENCE [LARGE SCALE GENOMIC DNA]</scope>
    <source>
        <strain evidence="8 9">Lakshadweep</strain>
    </source>
</reference>
<feature type="repeat" description="WD" evidence="3">
    <location>
        <begin position="444"/>
        <end position="485"/>
    </location>
</feature>
<protein>
    <submittedName>
        <fullName evidence="8">Tetratricopeptide repeat protein</fullName>
    </submittedName>
</protein>
<keyword evidence="9" id="KW-1185">Reference proteome</keyword>
<dbReference type="PROSITE" id="PS50294">
    <property type="entry name" value="WD_REPEATS_REGION"/>
    <property type="match status" value="3"/>
</dbReference>
<dbReference type="PANTHER" id="PTHR19848:SF8">
    <property type="entry name" value="F-BOX AND WD REPEAT DOMAIN CONTAINING 7"/>
    <property type="match status" value="1"/>
</dbReference>
<feature type="repeat" description="WD" evidence="3">
    <location>
        <begin position="361"/>
        <end position="393"/>
    </location>
</feature>
<feature type="region of interest" description="Disordered" evidence="5">
    <location>
        <begin position="913"/>
        <end position="1197"/>
    </location>
</feature>
<keyword evidence="1 3" id="KW-0853">WD repeat</keyword>
<dbReference type="Pfam" id="PF00400">
    <property type="entry name" value="WD40"/>
    <property type="match status" value="3"/>
</dbReference>
<dbReference type="Gene3D" id="1.25.40.10">
    <property type="entry name" value="Tetratricopeptide repeat domain"/>
    <property type="match status" value="1"/>
</dbReference>
<comment type="caution">
    <text evidence="8">The sequence shown here is derived from an EMBL/GenBank/DDBJ whole genome shotgun (WGS) entry which is preliminary data.</text>
</comment>
<feature type="compositionally biased region" description="Acidic residues" evidence="5">
    <location>
        <begin position="1188"/>
        <end position="1197"/>
    </location>
</feature>
<gene>
    <name evidence="8" type="ORF">DYY88_12715</name>
</gene>
<keyword evidence="2" id="KW-0677">Repeat</keyword>
<dbReference type="Proteomes" id="UP000292459">
    <property type="component" value="Unassembled WGS sequence"/>
</dbReference>
<evidence type="ECO:0000313" key="9">
    <source>
        <dbReference type="Proteomes" id="UP000292459"/>
    </source>
</evidence>
<evidence type="ECO:0000256" key="5">
    <source>
        <dbReference type="SAM" id="MobiDB-lite"/>
    </source>
</evidence>
<dbReference type="EMBL" id="QVFV01000002">
    <property type="protein sequence ID" value="RZM79573.1"/>
    <property type="molecule type" value="Genomic_DNA"/>
</dbReference>
<accession>A0A4Q7EAL0</accession>
<dbReference type="InterPro" id="IPR024370">
    <property type="entry name" value="PBP_domain"/>
</dbReference>
<evidence type="ECO:0000256" key="2">
    <source>
        <dbReference type="ARBA" id="ARBA00022737"/>
    </source>
</evidence>
<proteinExistence type="predicted"/>
<dbReference type="SMART" id="SM00028">
    <property type="entry name" value="TPR"/>
    <property type="match status" value="4"/>
</dbReference>
<evidence type="ECO:0000313" key="8">
    <source>
        <dbReference type="EMBL" id="RZM79573.1"/>
    </source>
</evidence>
<feature type="compositionally biased region" description="Low complexity" evidence="5">
    <location>
        <begin position="949"/>
        <end position="969"/>
    </location>
</feature>
<name>A0A4Q7EAL0_9CYAN</name>
<feature type="signal peptide" evidence="6">
    <location>
        <begin position="1"/>
        <end position="23"/>
    </location>
</feature>
<feature type="compositionally biased region" description="Low complexity" evidence="5">
    <location>
        <begin position="1133"/>
        <end position="1147"/>
    </location>
</feature>
<evidence type="ECO:0000256" key="4">
    <source>
        <dbReference type="PROSITE-ProRule" id="PRU00339"/>
    </source>
</evidence>
<feature type="repeat" description="TPR" evidence="4">
    <location>
        <begin position="815"/>
        <end position="848"/>
    </location>
</feature>
<dbReference type="PROSITE" id="PS50293">
    <property type="entry name" value="TPR_REGION"/>
    <property type="match status" value="1"/>
</dbReference>
<dbReference type="PANTHER" id="PTHR19848">
    <property type="entry name" value="WD40 REPEAT PROTEIN"/>
    <property type="match status" value="1"/>
</dbReference>
<feature type="repeat" description="WD" evidence="3">
    <location>
        <begin position="487"/>
        <end position="517"/>
    </location>
</feature>
<feature type="compositionally biased region" description="Low complexity" evidence="5">
    <location>
        <begin position="45"/>
        <end position="59"/>
    </location>
</feature>
<feature type="repeat" description="TPR" evidence="4">
    <location>
        <begin position="849"/>
        <end position="882"/>
    </location>
</feature>
<dbReference type="Gene3D" id="2.130.10.10">
    <property type="entry name" value="YVTN repeat-like/Quinoprotein amine dehydrogenase"/>
    <property type="match status" value="1"/>
</dbReference>
<dbReference type="Pfam" id="PF00515">
    <property type="entry name" value="TPR_1"/>
    <property type="match status" value="1"/>
</dbReference>
<keyword evidence="6" id="KW-0732">Signal</keyword>
<feature type="compositionally biased region" description="Pro residues" evidence="5">
    <location>
        <begin position="970"/>
        <end position="980"/>
    </location>
</feature>
<feature type="compositionally biased region" description="Acidic residues" evidence="5">
    <location>
        <begin position="1069"/>
        <end position="1078"/>
    </location>
</feature>
<dbReference type="Pfam" id="PF12849">
    <property type="entry name" value="PBP_like_2"/>
    <property type="match status" value="1"/>
</dbReference>
<sequence length="1197" mass="122659">MVQKRSLFIVLLVAAGFATPTLTGTQAAKLAQGVDNPDAMDSPDAEAAPTADSPEAAANAEPKFQAPAEGLPADASLTIEGTASMATITRSLVQAFEEKYPNATVTVVEQPADVALKNLQAGDVELIAIGRPLTAEQQAAGLVPVSVSREKIAIIVGTDNPFSGELEATDFVNIFWGTVTNWNQVGGPDLPIRFIDRPETSDTRAALGEYDVFGGDMTAGEKAIQVDSDSTAAVVAELGDNGISYAIASQVLGQENVRVLPMYGTTPDSGQYPYSQPRNYVYQGSEPLSPSASAFLALATDAEGQAVVAEAKAAEAADVAVADLPDYVSAMRPDGQGFVIGDRDGNLILRQADGTAVGDPIPAHTGPVTALTFSPDGQRLISGGADATLRWWDADGNPVGEPSNSGNAVVTSLTAQPDGGVISATQTGTWQRWDATGNPVGEPVAGHAGTVHDTALSTDGSTLITAGDDGTIRLWNLADGTQRGEPITGHQGAVRSLAVLPDGRFFSGGADGTVRQWAADGTNIGEPLTVSGPVTAIATNAAGNSIVVGDETGALQYLSGDGVPVGEPLTDVGAPVEALALSPDGQQLVVSAGDSPQLRDSTGAITSGPNAEGAEGDESGIAGNLPPQLQNLWGQLQGLPPQVLWIIPLALLAILLLGLLRSFQQETDDIDDDDEVTSDLSPTDATDETNEVTVGSNGAVESLSADDFSADDFSANDFATSPASSSDATVPSETVSSTAAAVPLAGFASDLTTEAIDGSLAQAKQTLQEGVSFGNAGRYQLALDRFNKAIELADMERLKAAAAGTTLVGASAVIARGLARRGATLANLGRSDEALKSLNRSLEMDPDDAAAWIGKGNVFIPMGQLDEALFCFDKAIELNPNLAAAWQGKGKALQQMGREAEARKCFQQATALGGQNDDIPLDLGTPAVSRAASSPLEVTPAPESMPSLDFAIADESASDSASPSPTADFAPPPPPAPRPTASPAAPDLPTDVPIGPIGLSSAETAPPPSFDEELPSDLLAAIDDLPTADQPPTETVIQPPSAAISPADPLPDTPETAIPEEILQAIDDLPAEPEDADPEAPLTNPVSVPPEVEAILAGESDLPEQEEMATSATAPAPNADQDEDETLVMPQTAAPAAPSAMSSMPAESPEPDPDMDTALDGLPPEVLAALEGIPADSPDSFGLSTPDTTDEEDNPSR</sequence>
<organism evidence="8 9">
    <name type="scientific">Leptolyngbya iicbica LK</name>
    <dbReference type="NCBI Taxonomy" id="2294035"/>
    <lineage>
        <taxon>Bacteria</taxon>
        <taxon>Bacillati</taxon>
        <taxon>Cyanobacteriota</taxon>
        <taxon>Cyanophyceae</taxon>
        <taxon>Leptolyngbyales</taxon>
        <taxon>Leptolyngbyaceae</taxon>
        <taxon>Leptolyngbya group</taxon>
        <taxon>Leptolyngbya</taxon>
        <taxon>Leptolyngbya iicbica</taxon>
    </lineage>
</organism>
<dbReference type="RefSeq" id="WP_052288474.1">
    <property type="nucleotide sequence ID" value="NZ_QVFV01000002.1"/>
</dbReference>
<feature type="region of interest" description="Disordered" evidence="5">
    <location>
        <begin position="34"/>
        <end position="59"/>
    </location>
</feature>
<dbReference type="InterPro" id="IPR011990">
    <property type="entry name" value="TPR-like_helical_dom_sf"/>
</dbReference>
<evidence type="ECO:0000256" key="6">
    <source>
        <dbReference type="SAM" id="SignalP"/>
    </source>
</evidence>
<feature type="compositionally biased region" description="Polar residues" evidence="5">
    <location>
        <begin position="598"/>
        <end position="609"/>
    </location>
</feature>
<dbReference type="PROSITE" id="PS50005">
    <property type="entry name" value="TPR"/>
    <property type="match status" value="2"/>
</dbReference>
<evidence type="ECO:0000256" key="3">
    <source>
        <dbReference type="PROSITE-ProRule" id="PRU00221"/>
    </source>
</evidence>
<dbReference type="InterPro" id="IPR019775">
    <property type="entry name" value="WD40_repeat_CS"/>
</dbReference>
<dbReference type="PROSITE" id="PS00678">
    <property type="entry name" value="WD_REPEATS_1"/>
    <property type="match status" value="1"/>
</dbReference>
<dbReference type="AlphaFoldDB" id="A0A4Q7EAL0"/>
<dbReference type="SUPFAM" id="SSF101908">
    <property type="entry name" value="Putative isomerase YbhE"/>
    <property type="match status" value="1"/>
</dbReference>
<keyword evidence="4" id="KW-0802">TPR repeat</keyword>
<feature type="chain" id="PRO_5020596526" evidence="6">
    <location>
        <begin position="24"/>
        <end position="1197"/>
    </location>
</feature>
<dbReference type="SUPFAM" id="SSF48452">
    <property type="entry name" value="TPR-like"/>
    <property type="match status" value="1"/>
</dbReference>
<dbReference type="InterPro" id="IPR015943">
    <property type="entry name" value="WD40/YVTN_repeat-like_dom_sf"/>
</dbReference>
<feature type="region of interest" description="Disordered" evidence="5">
    <location>
        <begin position="591"/>
        <end position="623"/>
    </location>
</feature>
<dbReference type="InterPro" id="IPR019734">
    <property type="entry name" value="TPR_rpt"/>
</dbReference>
<dbReference type="SMART" id="SM00320">
    <property type="entry name" value="WD40"/>
    <property type="match status" value="5"/>
</dbReference>
<dbReference type="Gene3D" id="3.40.190.10">
    <property type="entry name" value="Periplasmic binding protein-like II"/>
    <property type="match status" value="2"/>
</dbReference>
<dbReference type="InterPro" id="IPR001680">
    <property type="entry name" value="WD40_rpt"/>
</dbReference>
<feature type="region of interest" description="Disordered" evidence="5">
    <location>
        <begin position="670"/>
        <end position="695"/>
    </location>
</feature>
<dbReference type="Pfam" id="PF13181">
    <property type="entry name" value="TPR_8"/>
    <property type="match status" value="2"/>
</dbReference>
<evidence type="ECO:0000259" key="7">
    <source>
        <dbReference type="Pfam" id="PF12849"/>
    </source>
</evidence>
<feature type="domain" description="PBP" evidence="7">
    <location>
        <begin position="68"/>
        <end position="301"/>
    </location>
</feature>
<dbReference type="SUPFAM" id="SSF53850">
    <property type="entry name" value="Periplasmic binding protein-like II"/>
    <property type="match status" value="1"/>
</dbReference>
<dbReference type="PROSITE" id="PS50082">
    <property type="entry name" value="WD_REPEATS_2"/>
    <property type="match status" value="3"/>
</dbReference>
<dbReference type="OrthoDB" id="454818at2"/>